<protein>
    <submittedName>
        <fullName evidence="1">Uncharacterized protein</fullName>
    </submittedName>
</protein>
<accession>A0A418KHH1</accession>
<dbReference type="EMBL" id="QUAL01000414">
    <property type="protein sequence ID" value="RIQ11884.1"/>
    <property type="molecule type" value="Genomic_DNA"/>
</dbReference>
<evidence type="ECO:0000313" key="1">
    <source>
        <dbReference type="EMBL" id="RIQ11884.1"/>
    </source>
</evidence>
<sequence>MNRAVVKIATGMISVSIVDAFRLRHAIGEDVAFEALRRWLRGGGRPAELLRAANQLSRAQPALLHTLQVLG</sequence>
<evidence type="ECO:0000313" key="2">
    <source>
        <dbReference type="Proteomes" id="UP000284057"/>
    </source>
</evidence>
<keyword evidence="2" id="KW-1185">Reference proteome</keyword>
<dbReference type="AlphaFoldDB" id="A0A418KHH1"/>
<name>A0A418KHH1_9ACTN</name>
<proteinExistence type="predicted"/>
<comment type="caution">
    <text evidence="1">The sequence shown here is derived from an EMBL/GenBank/DDBJ whole genome shotgun (WGS) entry which is preliminary data.</text>
</comment>
<reference evidence="1 2" key="1">
    <citation type="submission" date="2018-09" db="EMBL/GenBank/DDBJ databases">
        <title>Isolation, diversity and antifungal activity of actinobacteria from wheat.</title>
        <authorList>
            <person name="Han C."/>
        </authorList>
    </citation>
    <scope>NUCLEOTIDE SEQUENCE [LARGE SCALE GENOMIC DNA]</scope>
    <source>
        <strain evidence="1 2">NEAU-YY265</strain>
    </source>
</reference>
<gene>
    <name evidence="1" type="ORF">DY240_27950</name>
</gene>
<organism evidence="1 2">
    <name type="scientific">Jiangella rhizosphaerae</name>
    <dbReference type="NCBI Taxonomy" id="2293569"/>
    <lineage>
        <taxon>Bacteria</taxon>
        <taxon>Bacillati</taxon>
        <taxon>Actinomycetota</taxon>
        <taxon>Actinomycetes</taxon>
        <taxon>Jiangellales</taxon>
        <taxon>Jiangellaceae</taxon>
        <taxon>Jiangella</taxon>
    </lineage>
</organism>
<dbReference type="Proteomes" id="UP000284057">
    <property type="component" value="Unassembled WGS sequence"/>
</dbReference>